<evidence type="ECO:0000313" key="2">
    <source>
        <dbReference type="Proteomes" id="UP001463665"/>
    </source>
</evidence>
<dbReference type="Proteomes" id="UP001463665">
    <property type="component" value="Chromosome"/>
</dbReference>
<dbReference type="AlphaFoldDB" id="A0AAU6WMZ1"/>
<dbReference type="EMBL" id="CP154834">
    <property type="protein sequence ID" value="XAO73855.1"/>
    <property type="molecule type" value="Genomic_DNA"/>
</dbReference>
<evidence type="ECO:0000313" key="1">
    <source>
        <dbReference type="EMBL" id="XAO73855.1"/>
    </source>
</evidence>
<protein>
    <recommendedName>
        <fullName evidence="3">DUF4374 domain-containing protein</fullName>
    </recommendedName>
</protein>
<dbReference type="PROSITE" id="PS51257">
    <property type="entry name" value="PROKAR_LIPOPROTEIN"/>
    <property type="match status" value="1"/>
</dbReference>
<dbReference type="RefSeq" id="WP_345766206.1">
    <property type="nucleotide sequence ID" value="NZ_CP154834.1"/>
</dbReference>
<sequence>MKTLILPFLFLLTLIFSCTPNDNDEILEKNVVSYDVYVAGMENYKACYWKNNIKINLFSPDSTTANKILIENNDVHVLGKTQANFNGSYYYWKNNVRLNLEQYLGIPAGHYYKILDMAVDGNDTYFIGYYDTLSPVAVQKYAFCLWKNGIKTELNTSDNIIYDDSKISVFNHQSYISATILNAGTIESGYYVNSVFHTVPGIIRVCNFAETLSGIQFLYTKNYNYYFMQLSTNTEILAANFSHPAFTFGKISGEKTSANYYIIGRMLMNNFYYKNNIETTFPLDPDYETIQDLFVLDGNVYVIKQKSTPFASKVYINNNETQSITNPANTVINAFNSVFVVAN</sequence>
<keyword evidence="2" id="KW-1185">Reference proteome</keyword>
<accession>A0AAU6WMZ1</accession>
<evidence type="ECO:0008006" key="3">
    <source>
        <dbReference type="Google" id="ProtNLM"/>
    </source>
</evidence>
<proteinExistence type="predicted"/>
<name>A0AAU6WMZ1_9FLAO</name>
<reference evidence="1 2" key="1">
    <citation type="submission" date="2024-04" db="EMBL/GenBank/DDBJ databases">
        <title>Genome sequencing and assembly of rice foliar adapted Chryseobacterium endophyticum OsEnb-ALM-A6.</title>
        <authorList>
            <person name="Kumar S."/>
            <person name="Javed M."/>
            <person name="Chouhan V."/>
            <person name="Charishma K."/>
            <person name="Patel A."/>
            <person name="Kumar M."/>
            <person name="Sahu K.P."/>
            <person name="Kumar A."/>
        </authorList>
    </citation>
    <scope>NUCLEOTIDE SEQUENCE [LARGE SCALE GENOMIC DNA]</scope>
    <source>
        <strain evidence="1 2">OsEnb-ALM-A6</strain>
    </source>
</reference>
<gene>
    <name evidence="1" type="ORF">AAFP95_19470</name>
</gene>
<organism evidence="1 2">
    <name type="scientific">Chryseobacterium endophyticum</name>
    <dbReference type="NCBI Taxonomy" id="1854762"/>
    <lineage>
        <taxon>Bacteria</taxon>
        <taxon>Pseudomonadati</taxon>
        <taxon>Bacteroidota</taxon>
        <taxon>Flavobacteriia</taxon>
        <taxon>Flavobacteriales</taxon>
        <taxon>Weeksellaceae</taxon>
        <taxon>Chryseobacterium group</taxon>
        <taxon>Chryseobacterium</taxon>
    </lineage>
</organism>